<dbReference type="AlphaFoldDB" id="A0AA94EHK9"/>
<gene>
    <name evidence="1" type="ORF">CWE23_04195</name>
</gene>
<comment type="caution">
    <text evidence="1">The sequence shown here is derived from an EMBL/GenBank/DDBJ whole genome shotgun (WGS) entry which is preliminary data.</text>
</comment>
<organism evidence="1 2">
    <name type="scientific">Idiomarina aquatica</name>
    <dbReference type="NCBI Taxonomy" id="1327752"/>
    <lineage>
        <taxon>Bacteria</taxon>
        <taxon>Pseudomonadati</taxon>
        <taxon>Pseudomonadota</taxon>
        <taxon>Gammaproteobacteria</taxon>
        <taxon>Alteromonadales</taxon>
        <taxon>Idiomarinaceae</taxon>
        <taxon>Idiomarina</taxon>
    </lineage>
</organism>
<sequence length="86" mass="9540">MARHYLFTAEGTENAEVLILKRTASRTVSPPVLVMGAWPALKIKAGTIGFSILRGFLRALSGLCGLMVNNVRQRRTVRPDLRQLHP</sequence>
<name>A0AA94EHK9_9GAMM</name>
<dbReference type="EMBL" id="PIPS01000001">
    <property type="protein sequence ID" value="RUO45224.1"/>
    <property type="molecule type" value="Genomic_DNA"/>
</dbReference>
<dbReference type="Proteomes" id="UP000286680">
    <property type="component" value="Unassembled WGS sequence"/>
</dbReference>
<evidence type="ECO:0000313" key="2">
    <source>
        <dbReference type="Proteomes" id="UP000286680"/>
    </source>
</evidence>
<reference evidence="2" key="1">
    <citation type="journal article" date="2018" name="Front. Microbiol.">
        <title>Genome-Based Analysis Reveals the Taxonomy and Diversity of the Family Idiomarinaceae.</title>
        <authorList>
            <person name="Liu Y."/>
            <person name="Lai Q."/>
            <person name="Shao Z."/>
        </authorList>
    </citation>
    <scope>NUCLEOTIDE SEQUENCE [LARGE SCALE GENOMIC DNA]</scope>
    <source>
        <strain evidence="2">SN-14</strain>
    </source>
</reference>
<protein>
    <submittedName>
        <fullName evidence="1">Uncharacterized protein</fullName>
    </submittedName>
</protein>
<keyword evidence="2" id="KW-1185">Reference proteome</keyword>
<proteinExistence type="predicted"/>
<evidence type="ECO:0000313" key="1">
    <source>
        <dbReference type="EMBL" id="RUO45224.1"/>
    </source>
</evidence>
<accession>A0AA94EHK9</accession>